<dbReference type="InterPro" id="IPR004358">
    <property type="entry name" value="Sig_transdc_His_kin-like_C"/>
</dbReference>
<dbReference type="SMART" id="SM00388">
    <property type="entry name" value="HisKA"/>
    <property type="match status" value="1"/>
</dbReference>
<dbReference type="Pfam" id="PF00072">
    <property type="entry name" value="Response_reg"/>
    <property type="match status" value="1"/>
</dbReference>
<dbReference type="InterPro" id="IPR003661">
    <property type="entry name" value="HisK_dim/P_dom"/>
</dbReference>
<dbReference type="FunFam" id="3.30.565.10:FF:000037">
    <property type="entry name" value="Hybrid sensor histidine kinase/response regulator"/>
    <property type="match status" value="1"/>
</dbReference>
<evidence type="ECO:0000313" key="17">
    <source>
        <dbReference type="EMBL" id="HGT49051.1"/>
    </source>
</evidence>
<dbReference type="InterPro" id="IPR003594">
    <property type="entry name" value="HATPase_dom"/>
</dbReference>
<keyword evidence="13" id="KW-0175">Coiled coil</keyword>
<feature type="modified residue" description="4-aspartylphosphate" evidence="12">
    <location>
        <position position="528"/>
    </location>
</feature>
<feature type="domain" description="Histidine kinase" evidence="15">
    <location>
        <begin position="220"/>
        <end position="438"/>
    </location>
</feature>
<accession>A0A832G878</accession>
<dbReference type="GO" id="GO:0003700">
    <property type="term" value="F:DNA-binding transcription factor activity"/>
    <property type="evidence" value="ECO:0007669"/>
    <property type="project" value="InterPro"/>
</dbReference>
<dbReference type="EC" id="2.7.13.3" evidence="2"/>
<sequence>MLSKEEEKLIRENEELKQRLEQYKSAIYELQILNEIAIAAGNSQSTDQTLNTIVQKILRALNTEQGSIMLLTEDKNDPFKTFLHKEDFSTLKPHYRLNTSISGWVLKNEEPLLIKNLSDDNRFYPTEEERREIKSILCTPIWFEGKIIGVMTLINKKDKTEFTENDLSLLSILAIQVGQLIKNSQLQQEYFQKTKEAELSRWETERLKELDTVKTNFFTNLSHEFRTPLTLILGPLERLLEGKGKGDPSSLYKLMHNHASRLLQLVNQLLDLSSIDAGKMKLEIVSSDVISFVKGIVSSFESFAEEKSIQLNFNSQKEKFECYFDKDKLQKIISNLLSNAVKFNKEGGFVNITVSEKRIKGISHLQIEVEDNGPGMSSEVQKNIFNRFYKSKGLSTVEGSGIGLALVKELVEIHFGEIEFKSTEGKGTTFKITIPVDEEFYEKKNIISSNTLISEDKTKSFVQNPEKRETSDDTSEETPLLLIVEDNDDMRQFIKENILQYYKVIEAIDGEDGLSKSTEHLPDLIISDVLMPKINGYELCEKIKTDERTSHIPVILLTSKAEVNGRIRGLETGADDYVTKPFNSTELLSRIKNLIDQRKKLREKFSKEITLEPKNVAVTSADEKFLTRALEIVEKNISNENFTAEDFAESIGMSKTHLNRKLNALTDTSANEFIRTYRLKKAARLLSSRSGNISEIAYEVGFSNPSYFAESFKKFFGCTPSEYQQQPDTSNP</sequence>
<dbReference type="InterPro" id="IPR029016">
    <property type="entry name" value="GAF-like_dom_sf"/>
</dbReference>
<evidence type="ECO:0000256" key="11">
    <source>
        <dbReference type="ARBA" id="ARBA00023163"/>
    </source>
</evidence>
<dbReference type="InterPro" id="IPR018062">
    <property type="entry name" value="HTH_AraC-typ_CS"/>
</dbReference>
<dbReference type="SUPFAM" id="SSF47384">
    <property type="entry name" value="Homodimeric domain of signal transducing histidine kinase"/>
    <property type="match status" value="1"/>
</dbReference>
<feature type="domain" description="HTH araC/xylS-type" evidence="14">
    <location>
        <begin position="627"/>
        <end position="726"/>
    </location>
</feature>
<dbReference type="Gene3D" id="3.30.565.10">
    <property type="entry name" value="Histidine kinase-like ATPase, C-terminal domain"/>
    <property type="match status" value="1"/>
</dbReference>
<evidence type="ECO:0000256" key="1">
    <source>
        <dbReference type="ARBA" id="ARBA00000085"/>
    </source>
</evidence>
<evidence type="ECO:0000256" key="8">
    <source>
        <dbReference type="ARBA" id="ARBA00023012"/>
    </source>
</evidence>
<protein>
    <recommendedName>
        <fullName evidence="2">histidine kinase</fullName>
        <ecNumber evidence="2">2.7.13.3</ecNumber>
    </recommendedName>
</protein>
<dbReference type="SMART" id="SM00065">
    <property type="entry name" value="GAF"/>
    <property type="match status" value="1"/>
</dbReference>
<evidence type="ECO:0000256" key="7">
    <source>
        <dbReference type="ARBA" id="ARBA00022840"/>
    </source>
</evidence>
<evidence type="ECO:0000256" key="5">
    <source>
        <dbReference type="ARBA" id="ARBA00022741"/>
    </source>
</evidence>
<dbReference type="InterPro" id="IPR001789">
    <property type="entry name" value="Sig_transdc_resp-reg_receiver"/>
</dbReference>
<evidence type="ECO:0000259" key="16">
    <source>
        <dbReference type="PROSITE" id="PS50110"/>
    </source>
</evidence>
<dbReference type="GO" id="GO:0043565">
    <property type="term" value="F:sequence-specific DNA binding"/>
    <property type="evidence" value="ECO:0007669"/>
    <property type="project" value="InterPro"/>
</dbReference>
<keyword evidence="3 12" id="KW-0597">Phosphoprotein</keyword>
<dbReference type="Gene3D" id="1.10.287.130">
    <property type="match status" value="1"/>
</dbReference>
<dbReference type="PROSITE" id="PS01124">
    <property type="entry name" value="HTH_ARAC_FAMILY_2"/>
    <property type="match status" value="1"/>
</dbReference>
<dbReference type="SUPFAM" id="SSF55874">
    <property type="entry name" value="ATPase domain of HSP90 chaperone/DNA topoisomerase II/histidine kinase"/>
    <property type="match status" value="1"/>
</dbReference>
<dbReference type="CDD" id="cd17574">
    <property type="entry name" value="REC_OmpR"/>
    <property type="match status" value="1"/>
</dbReference>
<keyword evidence="10" id="KW-0238">DNA-binding</keyword>
<keyword evidence="11" id="KW-0804">Transcription</keyword>
<keyword evidence="8" id="KW-0902">Two-component regulatory system</keyword>
<dbReference type="InterPro" id="IPR005467">
    <property type="entry name" value="His_kinase_dom"/>
</dbReference>
<dbReference type="InterPro" id="IPR036097">
    <property type="entry name" value="HisK_dim/P_sf"/>
</dbReference>
<dbReference type="Pfam" id="PF00512">
    <property type="entry name" value="HisKA"/>
    <property type="match status" value="1"/>
</dbReference>
<dbReference type="SUPFAM" id="SSF52172">
    <property type="entry name" value="CheY-like"/>
    <property type="match status" value="1"/>
</dbReference>
<evidence type="ECO:0000256" key="3">
    <source>
        <dbReference type="ARBA" id="ARBA00022553"/>
    </source>
</evidence>
<dbReference type="PRINTS" id="PR00344">
    <property type="entry name" value="BCTRLSENSOR"/>
</dbReference>
<dbReference type="EMBL" id="DSVI01000025">
    <property type="protein sequence ID" value="HGT49051.1"/>
    <property type="molecule type" value="Genomic_DNA"/>
</dbReference>
<proteinExistence type="predicted"/>
<dbReference type="CDD" id="cd00082">
    <property type="entry name" value="HisKA"/>
    <property type="match status" value="1"/>
</dbReference>
<comment type="caution">
    <text evidence="17">The sequence shown here is derived from an EMBL/GenBank/DDBJ whole genome shotgun (WGS) entry which is preliminary data.</text>
</comment>
<evidence type="ECO:0000256" key="10">
    <source>
        <dbReference type="ARBA" id="ARBA00023125"/>
    </source>
</evidence>
<gene>
    <name evidence="17" type="ORF">ENS56_13525</name>
</gene>
<dbReference type="Pfam" id="PF12833">
    <property type="entry name" value="HTH_18"/>
    <property type="match status" value="1"/>
</dbReference>
<dbReference type="PROSITE" id="PS50109">
    <property type="entry name" value="HIS_KIN"/>
    <property type="match status" value="1"/>
</dbReference>
<dbReference type="InterPro" id="IPR036890">
    <property type="entry name" value="HATPase_C_sf"/>
</dbReference>
<dbReference type="InterPro" id="IPR018060">
    <property type="entry name" value="HTH_AraC"/>
</dbReference>
<evidence type="ECO:0000256" key="4">
    <source>
        <dbReference type="ARBA" id="ARBA00022679"/>
    </source>
</evidence>
<organism evidence="17">
    <name type="scientific">Ignavibacterium album</name>
    <dbReference type="NCBI Taxonomy" id="591197"/>
    <lineage>
        <taxon>Bacteria</taxon>
        <taxon>Pseudomonadati</taxon>
        <taxon>Ignavibacteriota</taxon>
        <taxon>Ignavibacteria</taxon>
        <taxon>Ignavibacteriales</taxon>
        <taxon>Ignavibacteriaceae</taxon>
        <taxon>Ignavibacterium</taxon>
    </lineage>
</organism>
<keyword evidence="4" id="KW-0808">Transferase</keyword>
<feature type="domain" description="Response regulatory" evidence="16">
    <location>
        <begin position="480"/>
        <end position="595"/>
    </location>
</feature>
<dbReference type="GO" id="GO:0005524">
    <property type="term" value="F:ATP binding"/>
    <property type="evidence" value="ECO:0007669"/>
    <property type="project" value="UniProtKB-KW"/>
</dbReference>
<dbReference type="InterPro" id="IPR011006">
    <property type="entry name" value="CheY-like_superfamily"/>
</dbReference>
<dbReference type="GO" id="GO:0000155">
    <property type="term" value="F:phosphorelay sensor kinase activity"/>
    <property type="evidence" value="ECO:0007669"/>
    <property type="project" value="InterPro"/>
</dbReference>
<keyword evidence="9" id="KW-0805">Transcription regulation</keyword>
<keyword evidence="5" id="KW-0547">Nucleotide-binding</keyword>
<dbReference type="CDD" id="cd00075">
    <property type="entry name" value="HATPase"/>
    <property type="match status" value="1"/>
</dbReference>
<name>A0A832G878_9BACT</name>
<keyword evidence="6" id="KW-0418">Kinase</keyword>
<dbReference type="PANTHER" id="PTHR43547:SF2">
    <property type="entry name" value="HYBRID SIGNAL TRANSDUCTION HISTIDINE KINASE C"/>
    <property type="match status" value="1"/>
</dbReference>
<dbReference type="SMART" id="SM00342">
    <property type="entry name" value="HTH_ARAC"/>
    <property type="match status" value="1"/>
</dbReference>
<dbReference type="Gene3D" id="1.10.10.60">
    <property type="entry name" value="Homeodomain-like"/>
    <property type="match status" value="1"/>
</dbReference>
<dbReference type="PANTHER" id="PTHR43547">
    <property type="entry name" value="TWO-COMPONENT HISTIDINE KINASE"/>
    <property type="match status" value="1"/>
</dbReference>
<keyword evidence="7" id="KW-0067">ATP-binding</keyword>
<dbReference type="FunFam" id="3.40.50.2300:FF:000138">
    <property type="entry name" value="Two-component system sensor histidine kinase/response regulator"/>
    <property type="match status" value="1"/>
</dbReference>
<dbReference type="Gene3D" id="3.40.50.2300">
    <property type="match status" value="1"/>
</dbReference>
<dbReference type="FunFam" id="1.10.287.130:FF:000045">
    <property type="entry name" value="Two-component system sensor histidine kinase/response regulator"/>
    <property type="match status" value="1"/>
</dbReference>
<evidence type="ECO:0000256" key="9">
    <source>
        <dbReference type="ARBA" id="ARBA00023015"/>
    </source>
</evidence>
<dbReference type="SMART" id="SM00387">
    <property type="entry name" value="HATPase_c"/>
    <property type="match status" value="1"/>
</dbReference>
<evidence type="ECO:0000256" key="6">
    <source>
        <dbReference type="ARBA" id="ARBA00022777"/>
    </source>
</evidence>
<dbReference type="SUPFAM" id="SSF46689">
    <property type="entry name" value="Homeodomain-like"/>
    <property type="match status" value="1"/>
</dbReference>
<evidence type="ECO:0000259" key="14">
    <source>
        <dbReference type="PROSITE" id="PS01124"/>
    </source>
</evidence>
<evidence type="ECO:0000256" key="2">
    <source>
        <dbReference type="ARBA" id="ARBA00012438"/>
    </source>
</evidence>
<dbReference type="PROSITE" id="PS00041">
    <property type="entry name" value="HTH_ARAC_FAMILY_1"/>
    <property type="match status" value="1"/>
</dbReference>
<dbReference type="AlphaFoldDB" id="A0A832G878"/>
<dbReference type="SUPFAM" id="SSF55781">
    <property type="entry name" value="GAF domain-like"/>
    <property type="match status" value="1"/>
</dbReference>
<feature type="coiled-coil region" evidence="13">
    <location>
        <begin position="2"/>
        <end position="33"/>
    </location>
</feature>
<evidence type="ECO:0000256" key="13">
    <source>
        <dbReference type="SAM" id="Coils"/>
    </source>
</evidence>
<dbReference type="InterPro" id="IPR009057">
    <property type="entry name" value="Homeodomain-like_sf"/>
</dbReference>
<comment type="catalytic activity">
    <reaction evidence="1">
        <text>ATP + protein L-histidine = ADP + protein N-phospho-L-histidine.</text>
        <dbReference type="EC" id="2.7.13.3"/>
    </reaction>
</comment>
<dbReference type="Pfam" id="PF01590">
    <property type="entry name" value="GAF"/>
    <property type="match status" value="1"/>
</dbReference>
<dbReference type="Gene3D" id="3.30.450.40">
    <property type="match status" value="1"/>
</dbReference>
<dbReference type="SMART" id="SM00448">
    <property type="entry name" value="REC"/>
    <property type="match status" value="1"/>
</dbReference>
<dbReference type="PROSITE" id="PS50110">
    <property type="entry name" value="RESPONSE_REGULATORY"/>
    <property type="match status" value="1"/>
</dbReference>
<dbReference type="InterPro" id="IPR003018">
    <property type="entry name" value="GAF"/>
</dbReference>
<reference evidence="17" key="1">
    <citation type="journal article" date="2020" name="mSystems">
        <title>Genome- and Community-Level Interaction Insights into Carbon Utilization and Element Cycling Functions of Hydrothermarchaeota in Hydrothermal Sediment.</title>
        <authorList>
            <person name="Zhou Z."/>
            <person name="Liu Y."/>
            <person name="Xu W."/>
            <person name="Pan J."/>
            <person name="Luo Z.H."/>
            <person name="Li M."/>
        </authorList>
    </citation>
    <scope>NUCLEOTIDE SEQUENCE [LARGE SCALE GENOMIC DNA]</scope>
    <source>
        <strain evidence="17">SpSt-500</strain>
    </source>
</reference>
<dbReference type="Pfam" id="PF02518">
    <property type="entry name" value="HATPase_c"/>
    <property type="match status" value="1"/>
</dbReference>
<evidence type="ECO:0000256" key="12">
    <source>
        <dbReference type="PROSITE-ProRule" id="PRU00169"/>
    </source>
</evidence>
<evidence type="ECO:0000259" key="15">
    <source>
        <dbReference type="PROSITE" id="PS50109"/>
    </source>
</evidence>